<evidence type="ECO:0000313" key="1">
    <source>
        <dbReference type="EMBL" id="OBZ75352.1"/>
    </source>
</evidence>
<organism evidence="1 2">
    <name type="scientific">Grifola frondosa</name>
    <name type="common">Maitake</name>
    <name type="synonym">Polyporus frondosus</name>
    <dbReference type="NCBI Taxonomy" id="5627"/>
    <lineage>
        <taxon>Eukaryota</taxon>
        <taxon>Fungi</taxon>
        <taxon>Dikarya</taxon>
        <taxon>Basidiomycota</taxon>
        <taxon>Agaricomycotina</taxon>
        <taxon>Agaricomycetes</taxon>
        <taxon>Polyporales</taxon>
        <taxon>Grifolaceae</taxon>
        <taxon>Grifola</taxon>
    </lineage>
</organism>
<reference evidence="1 2" key="1">
    <citation type="submission" date="2016-03" db="EMBL/GenBank/DDBJ databases">
        <title>Whole genome sequencing of Grifola frondosa 9006-11.</title>
        <authorList>
            <person name="Min B."/>
            <person name="Park H."/>
            <person name="Kim J.-G."/>
            <person name="Cho H."/>
            <person name="Oh Y.-L."/>
            <person name="Kong W.-S."/>
            <person name="Choi I.-G."/>
        </authorList>
    </citation>
    <scope>NUCLEOTIDE SEQUENCE [LARGE SCALE GENOMIC DNA]</scope>
    <source>
        <strain evidence="1 2">9006-11</strain>
    </source>
</reference>
<proteinExistence type="predicted"/>
<name>A0A1C7MEW0_GRIFR</name>
<comment type="caution">
    <text evidence="1">The sequence shown here is derived from an EMBL/GenBank/DDBJ whole genome shotgun (WGS) entry which is preliminary data.</text>
</comment>
<dbReference type="AlphaFoldDB" id="A0A1C7MEW0"/>
<dbReference type="Proteomes" id="UP000092993">
    <property type="component" value="Unassembled WGS sequence"/>
</dbReference>
<keyword evidence="2" id="KW-1185">Reference proteome</keyword>
<sequence>MVIRSAMRYVLQLSATYPPFSRYPDERRIGVYLLRESICGFCLIAVSPTCGLRYVVDDVMLGGPSWYGNMFDVFHQADVRKFWVRIKSVPDEAGSFQVLYEYFIPESLNPLIKDPAGQTWKL</sequence>
<evidence type="ECO:0000313" key="2">
    <source>
        <dbReference type="Proteomes" id="UP000092993"/>
    </source>
</evidence>
<accession>A0A1C7MEW0</accession>
<protein>
    <submittedName>
        <fullName evidence="1">Uncharacterized protein</fullName>
    </submittedName>
</protein>
<gene>
    <name evidence="1" type="ORF">A0H81_05033</name>
</gene>
<dbReference type="EMBL" id="LUGG01000004">
    <property type="protein sequence ID" value="OBZ75352.1"/>
    <property type="molecule type" value="Genomic_DNA"/>
</dbReference>